<keyword evidence="3" id="KW-0732">Signal</keyword>
<comment type="similarity">
    <text evidence="1">Belongs to the sulfatase family.</text>
</comment>
<dbReference type="STRING" id="947013.SAMN04488109_6870"/>
<name>A0A1M5XTZ9_9BACT</name>
<dbReference type="InterPro" id="IPR000917">
    <property type="entry name" value="Sulfatase_N"/>
</dbReference>
<evidence type="ECO:0000256" key="3">
    <source>
        <dbReference type="SAM" id="SignalP"/>
    </source>
</evidence>
<gene>
    <name evidence="5" type="ORF">SAMN04488109_6870</name>
</gene>
<dbReference type="PANTHER" id="PTHR42693">
    <property type="entry name" value="ARYLSULFATASE FAMILY MEMBER"/>
    <property type="match status" value="1"/>
</dbReference>
<dbReference type="Proteomes" id="UP000184212">
    <property type="component" value="Unassembled WGS sequence"/>
</dbReference>
<dbReference type="Pfam" id="PF00884">
    <property type="entry name" value="Sulfatase"/>
    <property type="match status" value="1"/>
</dbReference>
<keyword evidence="2" id="KW-0378">Hydrolase</keyword>
<feature type="domain" description="Sulfatase N-terminal" evidence="4">
    <location>
        <begin position="32"/>
        <end position="318"/>
    </location>
</feature>
<dbReference type="Gene3D" id="3.40.720.10">
    <property type="entry name" value="Alkaline Phosphatase, subunit A"/>
    <property type="match status" value="1"/>
</dbReference>
<accession>A0A1M5XTZ9</accession>
<feature type="signal peptide" evidence="3">
    <location>
        <begin position="1"/>
        <end position="22"/>
    </location>
</feature>
<reference evidence="5 6" key="1">
    <citation type="submission" date="2016-11" db="EMBL/GenBank/DDBJ databases">
        <authorList>
            <person name="Jaros S."/>
            <person name="Januszkiewicz K."/>
            <person name="Wedrychowicz H."/>
        </authorList>
    </citation>
    <scope>NUCLEOTIDE SEQUENCE [LARGE SCALE GENOMIC DNA]</scope>
    <source>
        <strain evidence="5 6">DSM 24574</strain>
    </source>
</reference>
<dbReference type="AlphaFoldDB" id="A0A1M5XTZ9"/>
<sequence>MIRSFLKINLVVLMLASPAALSAQSKSKQQPPNILFLVSDDHSAPYLGCYGYPDVKTPNIDRLAAEGIRFSRAFTTAPQCVLSRAAIMSGRSTLDVRMTRFSAPLPADVVAYPEVLRKSGYYTGICGRNFHLNGNRAVKESADVYDAYHLETFKDRVDYLKVSQVMDSIFAQYNQFLDRVPKGKPFFLQLGYSDSHRVFDAKEFEPDPSTLTLPSLWPDTKLVRQDFAAYLGEIQRLDREVGRVLDDLKRRGLDRNTLVVFMGDNGGALLRGKGTLYNTGLHVPLIFRHPGLIKPGQVTEALVSGEDIAPTFLSVAGAPVPKEVTGVSLKSVFQNSSAEPREYVYAVRGAHGSGLPTNTANFDLGRTVFNKKYKLIYNALWQLPYYPVDFAAQPFWLELSQLHAEGKLDKKFDGILFSERRDIFELFDEENDPNEEVNLAGDPRYKETEDTLKANLQKWMILNEDYLPLPLPPPTATAPPTSAK</sequence>
<dbReference type="OrthoDB" id="975025at2"/>
<dbReference type="CDD" id="cd16027">
    <property type="entry name" value="SGSH"/>
    <property type="match status" value="1"/>
</dbReference>
<evidence type="ECO:0000313" key="6">
    <source>
        <dbReference type="Proteomes" id="UP000184212"/>
    </source>
</evidence>
<dbReference type="SUPFAM" id="SSF53649">
    <property type="entry name" value="Alkaline phosphatase-like"/>
    <property type="match status" value="1"/>
</dbReference>
<dbReference type="InterPro" id="IPR017850">
    <property type="entry name" value="Alkaline_phosphatase_core_sf"/>
</dbReference>
<dbReference type="PANTHER" id="PTHR42693:SF53">
    <property type="entry name" value="ENDO-4-O-SULFATASE"/>
    <property type="match status" value="1"/>
</dbReference>
<keyword evidence="6" id="KW-1185">Reference proteome</keyword>
<evidence type="ECO:0000256" key="1">
    <source>
        <dbReference type="ARBA" id="ARBA00008779"/>
    </source>
</evidence>
<dbReference type="GO" id="GO:0004065">
    <property type="term" value="F:arylsulfatase activity"/>
    <property type="evidence" value="ECO:0007669"/>
    <property type="project" value="TreeGrafter"/>
</dbReference>
<organism evidence="5 6">
    <name type="scientific">Chryseolinea serpens</name>
    <dbReference type="NCBI Taxonomy" id="947013"/>
    <lineage>
        <taxon>Bacteria</taxon>
        <taxon>Pseudomonadati</taxon>
        <taxon>Bacteroidota</taxon>
        <taxon>Cytophagia</taxon>
        <taxon>Cytophagales</taxon>
        <taxon>Fulvivirgaceae</taxon>
        <taxon>Chryseolinea</taxon>
    </lineage>
</organism>
<evidence type="ECO:0000256" key="2">
    <source>
        <dbReference type="ARBA" id="ARBA00022801"/>
    </source>
</evidence>
<dbReference type="EMBL" id="FQWQ01000007">
    <property type="protein sequence ID" value="SHI03219.1"/>
    <property type="molecule type" value="Genomic_DNA"/>
</dbReference>
<evidence type="ECO:0000259" key="4">
    <source>
        <dbReference type="Pfam" id="PF00884"/>
    </source>
</evidence>
<protein>
    <submittedName>
        <fullName evidence="5">Arylsulfatase A</fullName>
    </submittedName>
</protein>
<evidence type="ECO:0000313" key="5">
    <source>
        <dbReference type="EMBL" id="SHI03219.1"/>
    </source>
</evidence>
<proteinExistence type="inferred from homology"/>
<dbReference type="InterPro" id="IPR050738">
    <property type="entry name" value="Sulfatase"/>
</dbReference>
<feature type="chain" id="PRO_5013133140" evidence="3">
    <location>
        <begin position="23"/>
        <end position="484"/>
    </location>
</feature>